<reference key="1">
    <citation type="submission" date="2010-09" db="EMBL/GenBank/DDBJ databases">
        <title>Complete sequence of Caldicellulosiruptor owensensis OL.</title>
        <authorList>
            <consortium name="US DOE Joint Genome Institute"/>
            <person name="Lucas S."/>
            <person name="Copeland A."/>
            <person name="Lapidus A."/>
            <person name="Cheng J.-F."/>
            <person name="Bruce D."/>
            <person name="Goodwin L."/>
            <person name="Pitluck S."/>
            <person name="Davenport K."/>
            <person name="Detter J.C."/>
            <person name="Han C."/>
            <person name="Tapia R."/>
            <person name="Land M."/>
            <person name="Hauser L."/>
            <person name="Chang Y.-J."/>
            <person name="Jeffries C."/>
            <person name="Kyrpides N."/>
            <person name="Ivanova N."/>
            <person name="Mikhailova N."/>
            <person name="Blumer-Schuette S.E."/>
            <person name="Kelly R.M."/>
            <person name="Woyke T."/>
        </authorList>
    </citation>
    <scope>NUCLEOTIDE SEQUENCE</scope>
    <source>
        <strain>OL</strain>
    </source>
</reference>
<gene>
    <name evidence="1" type="ordered locus">Calow_1401</name>
</gene>
<accession>E4Q2T3</accession>
<keyword evidence="2" id="KW-1185">Reference proteome</keyword>
<dbReference type="AlphaFoldDB" id="E4Q2T3"/>
<evidence type="ECO:0000313" key="1">
    <source>
        <dbReference type="EMBL" id="ADQ04951.1"/>
    </source>
</evidence>
<protein>
    <submittedName>
        <fullName evidence="1">Uncharacterized protein</fullName>
    </submittedName>
</protein>
<dbReference type="HOGENOM" id="CLU_2615340_0_0_9"/>
<dbReference type="EMBL" id="CP002216">
    <property type="protein sequence ID" value="ADQ04951.1"/>
    <property type="molecule type" value="Genomic_DNA"/>
</dbReference>
<organism evidence="1 2">
    <name type="scientific">Caldicellulosiruptor owensensis (strain ATCC 700167 / DSM 13100 / OL)</name>
    <dbReference type="NCBI Taxonomy" id="632518"/>
    <lineage>
        <taxon>Bacteria</taxon>
        <taxon>Bacillati</taxon>
        <taxon>Bacillota</taxon>
        <taxon>Bacillota incertae sedis</taxon>
        <taxon>Caldicellulosiruptorales</taxon>
        <taxon>Caldicellulosiruptoraceae</taxon>
        <taxon>Caldicellulosiruptor</taxon>
    </lineage>
</organism>
<sequence>MIVSVTDEKSLFEVLENKDVFVRQKEIRRNLCDEFFSYKDGKSAERAAKIIYDHIEGRVSKEDNFYRLNLLNKIKDER</sequence>
<proteinExistence type="predicted"/>
<dbReference type="KEGG" id="cow:Calow_1401"/>
<evidence type="ECO:0000313" key="2">
    <source>
        <dbReference type="Proteomes" id="UP000006889"/>
    </source>
</evidence>
<reference evidence="1 2" key="2">
    <citation type="journal article" date="2011" name="J. Bacteriol.">
        <title>Complete genome sequences for the anaerobic, extremely thermophilic plant biomass-degrading bacteria Caldicellulosiruptor hydrothermalis, Caldicellulosiruptor kristjanssonii, Caldicellulosiruptor kronotskyensis, Caldicellulosiruptor owensenis, and Caldicellulosiruptor lactoaceticus.</title>
        <authorList>
            <person name="Blumer-Schuette S.E."/>
            <person name="Ozdemir I."/>
            <person name="Mistry D."/>
            <person name="Lucas S."/>
            <person name="Lapidus A."/>
            <person name="Cheng J.F."/>
            <person name="Goodwin L.A."/>
            <person name="Pitluck S."/>
            <person name="Land M.L."/>
            <person name="Hauser L.J."/>
            <person name="Woyke T."/>
            <person name="Mikhailova N."/>
            <person name="Pati A."/>
            <person name="Kyrpides N.C."/>
            <person name="Ivanova N."/>
            <person name="Detter J.C."/>
            <person name="Walston-Davenport K."/>
            <person name="Han S."/>
            <person name="Adams M.W."/>
            <person name="Kelly R.M."/>
        </authorList>
    </citation>
    <scope>NUCLEOTIDE SEQUENCE [LARGE SCALE GENOMIC DNA]</scope>
    <source>
        <strain evidence="2">ATCC 700167 / DSM 13100 / OL</strain>
    </source>
</reference>
<name>E4Q2T3_CALOW</name>
<dbReference type="Proteomes" id="UP000006889">
    <property type="component" value="Chromosome"/>
</dbReference>